<gene>
    <name evidence="4" type="ORF">EA71_01454</name>
</gene>
<evidence type="ECO:0000256" key="1">
    <source>
        <dbReference type="ARBA" id="ARBA00005721"/>
    </source>
</evidence>
<organism evidence="4 5">
    <name type="scientific">Enterococcus durans</name>
    <dbReference type="NCBI Taxonomy" id="53345"/>
    <lineage>
        <taxon>Bacteria</taxon>
        <taxon>Bacillati</taxon>
        <taxon>Bacillota</taxon>
        <taxon>Bacilli</taxon>
        <taxon>Lactobacillales</taxon>
        <taxon>Enterococcaceae</taxon>
        <taxon>Enterococcus</taxon>
    </lineage>
</organism>
<dbReference type="InterPro" id="IPR005531">
    <property type="entry name" value="Asp23"/>
</dbReference>
<reference evidence="4 5" key="1">
    <citation type="submission" date="2015-06" db="EMBL/GenBank/DDBJ databases">
        <title>The Genome Sequence of Enterococcus durans 4EA1.</title>
        <authorList>
            <consortium name="The Broad Institute Genomics Platform"/>
            <consortium name="The Broad Institute Genome Sequencing Center for Infectious Disease"/>
            <person name="Earl A.M."/>
            <person name="Van Tyne D."/>
            <person name="Lebreton F."/>
            <person name="Saavedra J.T."/>
            <person name="Gilmore M.S."/>
            <person name="Manson Mcguire A."/>
            <person name="Clock S."/>
            <person name="Crupain M."/>
            <person name="Rangan U."/>
            <person name="Young S."/>
            <person name="Abouelleil A."/>
            <person name="Cao P."/>
            <person name="Chapman S.B."/>
            <person name="Griggs A."/>
            <person name="Priest M."/>
            <person name="Shea T."/>
            <person name="Wortman J."/>
            <person name="Nusbaum C."/>
            <person name="Birren B."/>
        </authorList>
    </citation>
    <scope>NUCLEOTIDE SEQUENCE [LARGE SCALE GENOMIC DNA]</scope>
    <source>
        <strain evidence="4 5">4EA1</strain>
    </source>
</reference>
<sequence length="278" mass="30391">MNNNEKNNQNNQNNQNNNQGKPVSAHPDPVTPNQSNGITDEKNKTAPVSGHPDPVVPNVEEKVEHDKHQNDKHQHDKDHDAHHPAPHDLPKPSGHTAGGPVPPHAPQSPAGHGKEEHMNGDLTYEDKVIQKIIGIALEQVDGLLSVDGGFFSNVAGKLVNTDNTTAGIDTEVGKKQVAVDLSIIVEYGKDIEKIYQQIKEIISKEVQNMTHLDVIEINANVTDIQSKEEFDAKQETVQDKVTNAAKTTGQFASEQTDKAKQAIAEKTEQAKDHDSEVK</sequence>
<proteinExistence type="inferred from homology"/>
<evidence type="ECO:0000256" key="3">
    <source>
        <dbReference type="SAM" id="MobiDB-lite"/>
    </source>
</evidence>
<dbReference type="EMBL" id="LEPB01000004">
    <property type="protein sequence ID" value="RCA10702.1"/>
    <property type="molecule type" value="Genomic_DNA"/>
</dbReference>
<evidence type="ECO:0000313" key="4">
    <source>
        <dbReference type="EMBL" id="RCA10702.1"/>
    </source>
</evidence>
<dbReference type="RefSeq" id="WP_113845637.1">
    <property type="nucleotide sequence ID" value="NZ_LEPB01000004.1"/>
</dbReference>
<feature type="compositionally biased region" description="Basic and acidic residues" evidence="3">
    <location>
        <begin position="59"/>
        <end position="90"/>
    </location>
</feature>
<feature type="compositionally biased region" description="Low complexity" evidence="3">
    <location>
        <begin position="1"/>
        <end position="19"/>
    </location>
</feature>
<protein>
    <recommendedName>
        <fullName evidence="2">Stress response regulator gls24 homolog</fullName>
    </recommendedName>
</protein>
<comment type="similarity">
    <text evidence="1">Belongs to the asp23 family.</text>
</comment>
<feature type="region of interest" description="Disordered" evidence="3">
    <location>
        <begin position="246"/>
        <end position="278"/>
    </location>
</feature>
<dbReference type="PANTHER" id="PTHR34297">
    <property type="entry name" value="HYPOTHETICAL CYTOSOLIC PROTEIN-RELATED"/>
    <property type="match status" value="1"/>
</dbReference>
<accession>A0A367CEA5</accession>
<evidence type="ECO:0000256" key="2">
    <source>
        <dbReference type="ARBA" id="ARBA00039575"/>
    </source>
</evidence>
<dbReference type="STRING" id="53345.LIU_08610"/>
<dbReference type="Pfam" id="PF03780">
    <property type="entry name" value="Asp23"/>
    <property type="match status" value="1"/>
</dbReference>
<name>A0A367CEA5_9ENTE</name>
<dbReference type="AlphaFoldDB" id="A0A367CEA5"/>
<evidence type="ECO:0000313" key="5">
    <source>
        <dbReference type="Proteomes" id="UP000252797"/>
    </source>
</evidence>
<dbReference type="Proteomes" id="UP000252797">
    <property type="component" value="Unassembled WGS sequence"/>
</dbReference>
<dbReference type="PANTHER" id="PTHR34297:SF3">
    <property type="entry name" value="ALKALINE SHOCK PROTEIN 23"/>
    <property type="match status" value="1"/>
</dbReference>
<comment type="caution">
    <text evidence="4">The sequence shown here is derived from an EMBL/GenBank/DDBJ whole genome shotgun (WGS) entry which is preliminary data.</text>
</comment>
<feature type="compositionally biased region" description="Basic and acidic residues" evidence="3">
    <location>
        <begin position="255"/>
        <end position="278"/>
    </location>
</feature>
<feature type="region of interest" description="Disordered" evidence="3">
    <location>
        <begin position="1"/>
        <end position="118"/>
    </location>
</feature>